<dbReference type="GO" id="GO:0052650">
    <property type="term" value="F:all-trans-retinol dehydrogenase (NADP+) activity"/>
    <property type="evidence" value="ECO:0007669"/>
    <property type="project" value="UniProtKB-EC"/>
</dbReference>
<dbReference type="Pfam" id="PF00106">
    <property type="entry name" value="adh_short"/>
    <property type="match status" value="1"/>
</dbReference>
<organism evidence="9 10">
    <name type="scientific">Cloeon dipterum</name>
    <dbReference type="NCBI Taxonomy" id="197152"/>
    <lineage>
        <taxon>Eukaryota</taxon>
        <taxon>Metazoa</taxon>
        <taxon>Ecdysozoa</taxon>
        <taxon>Arthropoda</taxon>
        <taxon>Hexapoda</taxon>
        <taxon>Insecta</taxon>
        <taxon>Pterygota</taxon>
        <taxon>Palaeoptera</taxon>
        <taxon>Ephemeroptera</taxon>
        <taxon>Pisciforma</taxon>
        <taxon>Baetidae</taxon>
        <taxon>Cloeon</taxon>
    </lineage>
</organism>
<evidence type="ECO:0000256" key="3">
    <source>
        <dbReference type="ARBA" id="ARBA00022857"/>
    </source>
</evidence>
<evidence type="ECO:0000256" key="5">
    <source>
        <dbReference type="ARBA" id="ARBA00023098"/>
    </source>
</evidence>
<keyword evidence="8" id="KW-1133">Transmembrane helix</keyword>
<dbReference type="Proteomes" id="UP000494165">
    <property type="component" value="Unassembled WGS sequence"/>
</dbReference>
<dbReference type="PRINTS" id="PR00081">
    <property type="entry name" value="GDHRDH"/>
</dbReference>
<accession>A0A8S1DVP3</accession>
<evidence type="ECO:0000256" key="8">
    <source>
        <dbReference type="SAM" id="Phobius"/>
    </source>
</evidence>
<name>A0A8S1DVP3_9INSE</name>
<dbReference type="EMBL" id="CADEPI010000259">
    <property type="protein sequence ID" value="CAB3382201.1"/>
    <property type="molecule type" value="Genomic_DNA"/>
</dbReference>
<sequence length="338" mass="37952">MKRSKSLLSNKYVLALSAAGTTFAGAIFMKEYMGGRKFEGKEQAEGKVMIITGANTGIGKETARELAKRGAKVYLACRDIDKCEEAREEIVLESKNKYVYCRKCDLSSQESIRTFVRRFKNEQDRLDILINNAGVMRCPQSFTKEGLELQLGVNHMGHFLLTCQLLDLLKKSQPSRVITVSSIAHTRGTINKGDLNSKAKYDPADAYSQSKLANVLFSKELAERLKGTGVTSNCLHPGVVDTELFRHMGFFKSKTASLFVRPLMWPFVKTARQGAQTTLFAALDESLTQVSGKYFKECAEYPVAPQGDDDAMAKWLWAVSERWTQASRDWDREPDQKL</sequence>
<evidence type="ECO:0000256" key="1">
    <source>
        <dbReference type="ARBA" id="ARBA00004891"/>
    </source>
</evidence>
<evidence type="ECO:0000256" key="7">
    <source>
        <dbReference type="RuleBase" id="RU000363"/>
    </source>
</evidence>
<evidence type="ECO:0000313" key="10">
    <source>
        <dbReference type="Proteomes" id="UP000494165"/>
    </source>
</evidence>
<comment type="caution">
    <text evidence="9">The sequence shown here is derived from an EMBL/GenBank/DDBJ whole genome shotgun (WGS) entry which is preliminary data.</text>
</comment>
<dbReference type="InterPro" id="IPR036291">
    <property type="entry name" value="NAD(P)-bd_dom_sf"/>
</dbReference>
<keyword evidence="10" id="KW-1185">Reference proteome</keyword>
<dbReference type="PANTHER" id="PTHR43157">
    <property type="entry name" value="PHOSPHATIDYLINOSITOL-GLYCAN BIOSYNTHESIS CLASS F PROTEIN-RELATED"/>
    <property type="match status" value="1"/>
</dbReference>
<dbReference type="FunFam" id="3.40.50.720:FF:000145">
    <property type="entry name" value="Retinol dehydrogenase 12"/>
    <property type="match status" value="1"/>
</dbReference>
<feature type="transmembrane region" description="Helical" evidence="8">
    <location>
        <begin position="12"/>
        <end position="29"/>
    </location>
</feature>
<dbReference type="EC" id="1.1.1.300" evidence="2"/>
<evidence type="ECO:0000256" key="4">
    <source>
        <dbReference type="ARBA" id="ARBA00023002"/>
    </source>
</evidence>
<keyword evidence="4" id="KW-0560">Oxidoreductase</keyword>
<dbReference type="OrthoDB" id="191139at2759"/>
<evidence type="ECO:0000313" key="9">
    <source>
        <dbReference type="EMBL" id="CAB3382201.1"/>
    </source>
</evidence>
<gene>
    <name evidence="9" type="ORF">CLODIP_2_CD12729</name>
</gene>
<dbReference type="AlphaFoldDB" id="A0A8S1DVP3"/>
<comment type="pathway">
    <text evidence="1">Cofactor metabolism; retinol metabolism.</text>
</comment>
<keyword evidence="5" id="KW-0443">Lipid metabolism</keyword>
<comment type="similarity">
    <text evidence="7">Belongs to the short-chain dehydrogenases/reductases (SDR) family.</text>
</comment>
<reference evidence="9 10" key="1">
    <citation type="submission" date="2020-04" db="EMBL/GenBank/DDBJ databases">
        <authorList>
            <person name="Alioto T."/>
            <person name="Alioto T."/>
            <person name="Gomez Garrido J."/>
        </authorList>
    </citation>
    <scope>NUCLEOTIDE SEQUENCE [LARGE SCALE GENOMIC DNA]</scope>
</reference>
<dbReference type="PANTHER" id="PTHR43157:SF31">
    <property type="entry name" value="PHOSPHATIDYLINOSITOL-GLYCAN BIOSYNTHESIS CLASS F PROTEIN"/>
    <property type="match status" value="1"/>
</dbReference>
<keyword evidence="8" id="KW-0472">Membrane</keyword>
<dbReference type="InterPro" id="IPR002347">
    <property type="entry name" value="SDR_fam"/>
</dbReference>
<proteinExistence type="inferred from homology"/>
<evidence type="ECO:0000256" key="6">
    <source>
        <dbReference type="ARBA" id="ARBA00050568"/>
    </source>
</evidence>
<keyword evidence="3" id="KW-0521">NADP</keyword>
<dbReference type="Gene3D" id="3.40.50.720">
    <property type="entry name" value="NAD(P)-binding Rossmann-like Domain"/>
    <property type="match status" value="1"/>
</dbReference>
<protein>
    <recommendedName>
        <fullName evidence="2">NADP-retinol dehydrogenase</fullName>
        <ecNumber evidence="2">1.1.1.300</ecNumber>
    </recommendedName>
</protein>
<dbReference type="SUPFAM" id="SSF51735">
    <property type="entry name" value="NAD(P)-binding Rossmann-fold domains"/>
    <property type="match status" value="1"/>
</dbReference>
<dbReference type="PRINTS" id="PR00080">
    <property type="entry name" value="SDRFAMILY"/>
</dbReference>
<evidence type="ECO:0000256" key="2">
    <source>
        <dbReference type="ARBA" id="ARBA00012852"/>
    </source>
</evidence>
<keyword evidence="8" id="KW-0812">Transmembrane</keyword>
<comment type="catalytic activity">
    <reaction evidence="6">
        <text>all-trans-retinol + NADP(+) = all-trans-retinal + NADPH + H(+)</text>
        <dbReference type="Rhea" id="RHEA:25033"/>
        <dbReference type="ChEBI" id="CHEBI:15378"/>
        <dbReference type="ChEBI" id="CHEBI:17336"/>
        <dbReference type="ChEBI" id="CHEBI:17898"/>
        <dbReference type="ChEBI" id="CHEBI:57783"/>
        <dbReference type="ChEBI" id="CHEBI:58349"/>
        <dbReference type="EC" id="1.1.1.300"/>
    </reaction>
</comment>